<evidence type="ECO:0000256" key="1">
    <source>
        <dbReference type="SAM" id="Phobius"/>
    </source>
</evidence>
<sequence>MANIQINRCPQCQNPMREEFEYCPTCGQQKIKQKETVVDVWRNFLGDYFAFDSKLSLSLGPLLFNPGFLSIEYKKGRRVRYIPPVRLYIFISILFFIILNWSGNQNITRSTTDDERLWNNFFHNYLPKVFFLFLPLFAAILMLLFKKLKTGYVFNLIIATHYHAFLFFLFSIYLLLSMALASTGYFVLNNILFSLTIIWALLYLLLSLKRIYIMPWFSTIWRFLVVVSIYSVFISLSMVIILGYITLKS</sequence>
<accession>A0A7K3WNX5</accession>
<dbReference type="RefSeq" id="WP_163284517.1">
    <property type="nucleotide sequence ID" value="NZ_JAAGVY010000010.1"/>
</dbReference>
<organism evidence="2 3">
    <name type="scientific">Cryomorpha ignava</name>
    <dbReference type="NCBI Taxonomy" id="101383"/>
    <lineage>
        <taxon>Bacteria</taxon>
        <taxon>Pseudomonadati</taxon>
        <taxon>Bacteroidota</taxon>
        <taxon>Flavobacteriia</taxon>
        <taxon>Flavobacteriales</taxon>
        <taxon>Cryomorphaceae</taxon>
        <taxon>Cryomorpha</taxon>
    </lineage>
</organism>
<dbReference type="AlphaFoldDB" id="A0A7K3WNX5"/>
<keyword evidence="3" id="KW-1185">Reference proteome</keyword>
<feature type="transmembrane region" description="Helical" evidence="1">
    <location>
        <begin position="85"/>
        <end position="103"/>
    </location>
</feature>
<keyword evidence="1" id="KW-0812">Transmembrane</keyword>
<feature type="transmembrane region" description="Helical" evidence="1">
    <location>
        <begin position="152"/>
        <end position="175"/>
    </location>
</feature>
<dbReference type="InterPro" id="IPR022134">
    <property type="entry name" value="DUF3667"/>
</dbReference>
<name>A0A7K3WNX5_9FLAO</name>
<gene>
    <name evidence="2" type="ORF">G3O08_07605</name>
</gene>
<evidence type="ECO:0000313" key="2">
    <source>
        <dbReference type="EMBL" id="NEN23363.1"/>
    </source>
</evidence>
<keyword evidence="1" id="KW-1133">Transmembrane helix</keyword>
<feature type="transmembrane region" description="Helical" evidence="1">
    <location>
        <begin position="125"/>
        <end position="145"/>
    </location>
</feature>
<dbReference type="EMBL" id="JAAGVY010000010">
    <property type="protein sequence ID" value="NEN23363.1"/>
    <property type="molecule type" value="Genomic_DNA"/>
</dbReference>
<evidence type="ECO:0000313" key="3">
    <source>
        <dbReference type="Proteomes" id="UP000486602"/>
    </source>
</evidence>
<reference evidence="2 3" key="1">
    <citation type="submission" date="2020-02" db="EMBL/GenBank/DDBJ databases">
        <title>Out from the shadows clarifying the taxonomy of the family Cryomorphaceae and related taxa by utilizing the GTDB taxonomic framework.</title>
        <authorList>
            <person name="Bowman J.P."/>
        </authorList>
    </citation>
    <scope>NUCLEOTIDE SEQUENCE [LARGE SCALE GENOMIC DNA]</scope>
    <source>
        <strain evidence="2 3">QSSC 1-22</strain>
    </source>
</reference>
<protein>
    <submittedName>
        <fullName evidence="2">DUF3667 domain-containing protein</fullName>
    </submittedName>
</protein>
<feature type="transmembrane region" description="Helical" evidence="1">
    <location>
        <begin position="220"/>
        <end position="245"/>
    </location>
</feature>
<comment type="caution">
    <text evidence="2">The sequence shown here is derived from an EMBL/GenBank/DDBJ whole genome shotgun (WGS) entry which is preliminary data.</text>
</comment>
<dbReference type="Proteomes" id="UP000486602">
    <property type="component" value="Unassembled WGS sequence"/>
</dbReference>
<keyword evidence="1" id="KW-0472">Membrane</keyword>
<proteinExistence type="predicted"/>
<feature type="transmembrane region" description="Helical" evidence="1">
    <location>
        <begin position="187"/>
        <end position="208"/>
    </location>
</feature>
<dbReference type="Pfam" id="PF12412">
    <property type="entry name" value="DUF3667"/>
    <property type="match status" value="1"/>
</dbReference>